<dbReference type="GO" id="GO:0008800">
    <property type="term" value="F:beta-lactamase activity"/>
    <property type="evidence" value="ECO:0007669"/>
    <property type="project" value="InterPro"/>
</dbReference>
<evidence type="ECO:0000313" key="2">
    <source>
        <dbReference type="EMBL" id="HIX34905.1"/>
    </source>
</evidence>
<dbReference type="Gene3D" id="3.40.710.10">
    <property type="entry name" value="DD-peptidase/beta-lactamase superfamily"/>
    <property type="match status" value="1"/>
</dbReference>
<dbReference type="InterPro" id="IPR000871">
    <property type="entry name" value="Beta-lactam_class-A"/>
</dbReference>
<dbReference type="SUPFAM" id="SSF56601">
    <property type="entry name" value="beta-lactamase/transpeptidase-like"/>
    <property type="match status" value="1"/>
</dbReference>
<gene>
    <name evidence="2" type="ORF">H9856_00580</name>
</gene>
<protein>
    <submittedName>
        <fullName evidence="2">Class A beta-lactamase-related serine hydrolase</fullName>
    </submittedName>
</protein>
<evidence type="ECO:0000259" key="1">
    <source>
        <dbReference type="Pfam" id="PF13354"/>
    </source>
</evidence>
<feature type="domain" description="Beta-lactamase class A catalytic" evidence="1">
    <location>
        <begin position="115"/>
        <end position="251"/>
    </location>
</feature>
<reference evidence="2" key="2">
    <citation type="submission" date="2021-04" db="EMBL/GenBank/DDBJ databases">
        <authorList>
            <person name="Gilroy R."/>
        </authorList>
    </citation>
    <scope>NUCLEOTIDE SEQUENCE</scope>
    <source>
        <strain evidence="2">ChiSxjej3B15-572</strain>
    </source>
</reference>
<dbReference type="AlphaFoldDB" id="A0A9D1VGG4"/>
<dbReference type="InterPro" id="IPR012338">
    <property type="entry name" value="Beta-lactam/transpept-like"/>
</dbReference>
<dbReference type="Proteomes" id="UP000824231">
    <property type="component" value="Unassembled WGS sequence"/>
</dbReference>
<dbReference type="EMBL" id="DXFH01000001">
    <property type="protein sequence ID" value="HIX34905.1"/>
    <property type="molecule type" value="Genomic_DNA"/>
</dbReference>
<organism evidence="2 3">
    <name type="scientific">Candidatus Limosilactobacillus merdigallinarum</name>
    <dbReference type="NCBI Taxonomy" id="2838652"/>
    <lineage>
        <taxon>Bacteria</taxon>
        <taxon>Bacillati</taxon>
        <taxon>Bacillota</taxon>
        <taxon>Bacilli</taxon>
        <taxon>Lactobacillales</taxon>
        <taxon>Lactobacillaceae</taxon>
        <taxon>Limosilactobacillus</taxon>
    </lineage>
</organism>
<dbReference type="PANTHER" id="PTHR35333">
    <property type="entry name" value="BETA-LACTAMASE"/>
    <property type="match status" value="1"/>
</dbReference>
<reference evidence="2" key="1">
    <citation type="journal article" date="2021" name="PeerJ">
        <title>Extensive microbial diversity within the chicken gut microbiome revealed by metagenomics and culture.</title>
        <authorList>
            <person name="Gilroy R."/>
            <person name="Ravi A."/>
            <person name="Getino M."/>
            <person name="Pursley I."/>
            <person name="Horton D.L."/>
            <person name="Alikhan N.F."/>
            <person name="Baker D."/>
            <person name="Gharbi K."/>
            <person name="Hall N."/>
            <person name="Watson M."/>
            <person name="Adriaenssens E.M."/>
            <person name="Foster-Nyarko E."/>
            <person name="Jarju S."/>
            <person name="Secka A."/>
            <person name="Antonio M."/>
            <person name="Oren A."/>
            <person name="Chaudhuri R.R."/>
            <person name="La Ragione R."/>
            <person name="Hildebrand F."/>
            <person name="Pallen M.J."/>
        </authorList>
    </citation>
    <scope>NUCLEOTIDE SEQUENCE</scope>
    <source>
        <strain evidence="2">ChiSxjej3B15-572</strain>
    </source>
</reference>
<dbReference type="InterPro" id="IPR045155">
    <property type="entry name" value="Beta-lactam_cat"/>
</dbReference>
<dbReference type="Pfam" id="PF13354">
    <property type="entry name" value="Beta-lactamase2"/>
    <property type="match status" value="1"/>
</dbReference>
<evidence type="ECO:0000313" key="3">
    <source>
        <dbReference type="Proteomes" id="UP000824231"/>
    </source>
</evidence>
<dbReference type="GO" id="GO:0030655">
    <property type="term" value="P:beta-lactam antibiotic catabolic process"/>
    <property type="evidence" value="ECO:0007669"/>
    <property type="project" value="InterPro"/>
</dbReference>
<dbReference type="GO" id="GO:0046677">
    <property type="term" value="P:response to antibiotic"/>
    <property type="evidence" value="ECO:0007669"/>
    <property type="project" value="InterPro"/>
</dbReference>
<sequence>MLTCLTLLGAGIGLNSYLVNRNQTASRKQNIVQATASFLDSRGLNNRLQQAWAKDATVSGSKVAVAIFSKKTGQTYTYTNAPAQYKFHTASTIKVAVLASVLAKNNGQLDEHGKSLAESMIENSDNDATTELINDYLGGTAAFQAQVNRLGMTNTKVKEAWGTSTTTPTDQINLLNQIFFSSNVLNSQSQQYIQNLMQNVESDQAWGISAGSSSYALKNGWLSYGRSQWIVNSIGYVNGKGGNDYTIAVYTDQNPDMDHGQQLTEKIARSTKQVMASLDD</sequence>
<proteinExistence type="predicted"/>
<dbReference type="PANTHER" id="PTHR35333:SF3">
    <property type="entry name" value="BETA-LACTAMASE-TYPE TRANSPEPTIDASE FOLD CONTAINING PROTEIN"/>
    <property type="match status" value="1"/>
</dbReference>
<name>A0A9D1VGG4_9LACO</name>
<accession>A0A9D1VGG4</accession>
<comment type="caution">
    <text evidence="2">The sequence shown here is derived from an EMBL/GenBank/DDBJ whole genome shotgun (WGS) entry which is preliminary data.</text>
</comment>
<keyword evidence="2" id="KW-0378">Hydrolase</keyword>